<keyword evidence="7 10" id="KW-0256">Endoplasmic reticulum</keyword>
<feature type="transmembrane region" description="Helical" evidence="10">
    <location>
        <begin position="204"/>
        <end position="227"/>
    </location>
</feature>
<dbReference type="PANTHER" id="PTHR22760">
    <property type="entry name" value="GLYCOSYLTRANSFERASE"/>
    <property type="match status" value="1"/>
</dbReference>
<proteinExistence type="inferred from homology"/>
<comment type="caution">
    <text evidence="11">The sequence shown here is derived from an EMBL/GenBank/DDBJ whole genome shotgun (WGS) entry which is preliminary data.</text>
</comment>
<comment type="pathway">
    <text evidence="2">Protein modification; protein glycosylation.</text>
</comment>
<reference evidence="11 12" key="1">
    <citation type="journal article" date="2015" name="Mol. Plant Microbe Interact.">
        <title>Genome, transcriptome, and functional analyses of Penicillium expansum provide new insights into secondary metabolism and pathogenicity.</title>
        <authorList>
            <person name="Ballester A.R."/>
            <person name="Marcet-Houben M."/>
            <person name="Levin E."/>
            <person name="Sela N."/>
            <person name="Selma-Lazaro C."/>
            <person name="Carmona L."/>
            <person name="Wisniewski M."/>
            <person name="Droby S."/>
            <person name="Gonzalez-Candelas L."/>
            <person name="Gabaldon T."/>
        </authorList>
    </citation>
    <scope>NUCLEOTIDE SEQUENCE [LARGE SCALE GENOMIC DNA]</scope>
    <source>
        <strain evidence="11 12">PHI-1</strain>
    </source>
</reference>
<keyword evidence="6 10" id="KW-0812">Transmembrane</keyword>
<keyword evidence="5 11" id="KW-0808">Transferase</keyword>
<feature type="transmembrane region" description="Helical" evidence="10">
    <location>
        <begin position="174"/>
        <end position="192"/>
    </location>
</feature>
<dbReference type="STRING" id="40296.A0A0A2LJE5"/>
<keyword evidence="9 10" id="KW-0472">Membrane</keyword>
<sequence>MDAFDTFDLTPTCKMAGNDNSSGDAHKPRTKKQPPPAPFYIPLNITLYLCLVANTLAALFSPIQDCDEVFNFWEPAHYLQHGYGLQTWEYSPVYSIRSWLYVSLHAAVGKIGSLMVHSKTAEFYTIRLSLAFLCAACHTRLYSAICRTLSPRIGLLFVMIVTLSPGMFHASTAFLPSTFTMYMSMLGLASFLDWRNSRKTAQGIMWFGLGTIVGWPFAGALIVPLLAEEAIVSFISGSVGSLLYNVFDGIIRCLSILALEVAVDYAFFQKLVLVPWNIVAYNIFGGEGKGPDIFGTEPWTFYVRNLLLNFNVWFVLAMLSAPLLLFQIVFRSHTTSLQTSLRSMALVAPFYMWFAIFSAQPHKEERFMYPAYPFLALSAALSFHIILTYLGSTNQKELIGRIPTKLKIAAAMSVVLVGLNAGMLRTLGMATAYNAPLKVFEPLQSVDIAHAGDSVCFGKEWYRFPSSYFLPNDMRAKFIRSEFRGLLPGEFPDAPSYLGRLNGASQIPSGMNDLNIEDPSKYVDISQCSFLVDSYFPGHDATELEPHYFLDKTQWETLSCASFLDATQTGLLGRLIWIPDLPVIPARFRRRWGEYCLLQRKVAGHV</sequence>
<evidence type="ECO:0000256" key="4">
    <source>
        <dbReference type="ARBA" id="ARBA00022676"/>
    </source>
</evidence>
<feature type="transmembrane region" description="Helical" evidence="10">
    <location>
        <begin position="149"/>
        <end position="168"/>
    </location>
</feature>
<accession>A0A0A2LJE5</accession>
<dbReference type="PANTHER" id="PTHR22760:SF2">
    <property type="entry name" value="ALPHA-1,2-MANNOSYLTRANSFERASE ALG9"/>
    <property type="match status" value="1"/>
</dbReference>
<evidence type="ECO:0000313" key="11">
    <source>
        <dbReference type="EMBL" id="KGO76595.1"/>
    </source>
</evidence>
<keyword evidence="8 10" id="KW-1133">Transmembrane helix</keyword>
<evidence type="ECO:0000256" key="3">
    <source>
        <dbReference type="ARBA" id="ARBA00007063"/>
    </source>
</evidence>
<name>A0A0A2LJE5_PENIT</name>
<feature type="transmembrane region" description="Helical" evidence="10">
    <location>
        <begin position="341"/>
        <end position="359"/>
    </location>
</feature>
<dbReference type="GO" id="GO:0005789">
    <property type="term" value="C:endoplasmic reticulum membrane"/>
    <property type="evidence" value="ECO:0007669"/>
    <property type="project" value="UniProtKB-SubCell"/>
</dbReference>
<evidence type="ECO:0000256" key="5">
    <source>
        <dbReference type="ARBA" id="ARBA00022679"/>
    </source>
</evidence>
<dbReference type="OMA" id="PRDMHAK"/>
<comment type="similarity">
    <text evidence="3 10">Belongs to the glycosyltransferase 22 family.</text>
</comment>
<dbReference type="HOGENOM" id="CLU_018152_0_0_1"/>
<dbReference type="InterPro" id="IPR005599">
    <property type="entry name" value="GPI_mannosylTrfase"/>
</dbReference>
<keyword evidence="4 10" id="KW-0328">Glycosyltransferase</keyword>
<evidence type="ECO:0000256" key="7">
    <source>
        <dbReference type="ARBA" id="ARBA00022824"/>
    </source>
</evidence>
<evidence type="ECO:0000256" key="8">
    <source>
        <dbReference type="ARBA" id="ARBA00022989"/>
    </source>
</evidence>
<protein>
    <recommendedName>
        <fullName evidence="10">Mannosyltransferase</fullName>
        <ecNumber evidence="10">2.4.1.-</ecNumber>
    </recommendedName>
</protein>
<comment type="subcellular location">
    <subcellularLocation>
        <location evidence="1 10">Endoplasmic reticulum membrane</location>
        <topology evidence="1 10">Multi-pass membrane protein</topology>
    </subcellularLocation>
</comment>
<feature type="transmembrane region" description="Helical" evidence="10">
    <location>
        <begin position="39"/>
        <end position="63"/>
    </location>
</feature>
<dbReference type="AlphaFoldDB" id="A0A0A2LJE5"/>
<feature type="transmembrane region" description="Helical" evidence="10">
    <location>
        <begin position="371"/>
        <end position="390"/>
    </location>
</feature>
<organism evidence="11 12">
    <name type="scientific">Penicillium italicum</name>
    <name type="common">Blue mold</name>
    <dbReference type="NCBI Taxonomy" id="40296"/>
    <lineage>
        <taxon>Eukaryota</taxon>
        <taxon>Fungi</taxon>
        <taxon>Dikarya</taxon>
        <taxon>Ascomycota</taxon>
        <taxon>Pezizomycotina</taxon>
        <taxon>Eurotiomycetes</taxon>
        <taxon>Eurotiomycetidae</taxon>
        <taxon>Eurotiales</taxon>
        <taxon>Aspergillaceae</taxon>
        <taxon>Penicillium</taxon>
    </lineage>
</organism>
<dbReference type="OrthoDB" id="497541at2759"/>
<evidence type="ECO:0000256" key="6">
    <source>
        <dbReference type="ARBA" id="ARBA00022692"/>
    </source>
</evidence>
<dbReference type="EC" id="2.4.1.-" evidence="10"/>
<evidence type="ECO:0000313" key="12">
    <source>
        <dbReference type="Proteomes" id="UP000030104"/>
    </source>
</evidence>
<evidence type="ECO:0000256" key="2">
    <source>
        <dbReference type="ARBA" id="ARBA00004922"/>
    </source>
</evidence>
<dbReference type="Pfam" id="PF03901">
    <property type="entry name" value="Glyco_transf_22"/>
    <property type="match status" value="1"/>
</dbReference>
<evidence type="ECO:0000256" key="9">
    <source>
        <dbReference type="ARBA" id="ARBA00023136"/>
    </source>
</evidence>
<dbReference type="EMBL" id="JQGA01000240">
    <property type="protein sequence ID" value="KGO76595.1"/>
    <property type="molecule type" value="Genomic_DNA"/>
</dbReference>
<gene>
    <name evidence="11" type="ORF">PITC_091180</name>
</gene>
<keyword evidence="12" id="KW-1185">Reference proteome</keyword>
<evidence type="ECO:0000256" key="10">
    <source>
        <dbReference type="RuleBase" id="RU363075"/>
    </source>
</evidence>
<feature type="transmembrane region" description="Helical" evidence="10">
    <location>
        <begin position="310"/>
        <end position="329"/>
    </location>
</feature>
<dbReference type="GO" id="GO:0006487">
    <property type="term" value="P:protein N-linked glycosylation"/>
    <property type="evidence" value="ECO:0007669"/>
    <property type="project" value="TreeGrafter"/>
</dbReference>
<feature type="transmembrane region" description="Helical" evidence="10">
    <location>
        <begin position="410"/>
        <end position="433"/>
    </location>
</feature>
<dbReference type="Proteomes" id="UP000030104">
    <property type="component" value="Unassembled WGS sequence"/>
</dbReference>
<dbReference type="UniPathway" id="UPA00378"/>
<dbReference type="GO" id="GO:0000026">
    <property type="term" value="F:alpha-1,2-mannosyltransferase activity"/>
    <property type="evidence" value="ECO:0007669"/>
    <property type="project" value="TreeGrafter"/>
</dbReference>
<evidence type="ECO:0000256" key="1">
    <source>
        <dbReference type="ARBA" id="ARBA00004477"/>
    </source>
</evidence>
<dbReference type="PhylomeDB" id="A0A0A2LJE5"/>